<dbReference type="PROSITE" id="PS00063">
    <property type="entry name" value="ALDOKETO_REDUCTASE_3"/>
    <property type="match status" value="1"/>
</dbReference>
<sequence>MAHGPRQAAGASVTGTVRLSTGAQIPSVGLGVFLARKGGQTQQAVREALAAGYRHIDTAQLYDNESDVGKALRESKLPRENVWVTSKIWSSEWGYENATQAAEDSLRAMQLSHIDLMLLHSPGDPALRPETWRALEDLHDQGKLRAIGVSNFGVAHLEKLMRTARVKPAINQVELSPFLQRRELVAYCNEHGIAMEAYSPLVKAQKLKDKTVTGVAQELGRTPAQVLIRWSLQKGFIPLPKSVNKDRIKANFDVFSFELSNAQMQRLDDLECDYVTAWDPTRTDPV</sequence>
<dbReference type="PROSITE" id="PS00798">
    <property type="entry name" value="ALDOKETO_REDUCTASE_1"/>
    <property type="match status" value="1"/>
</dbReference>
<feature type="site" description="Lowers pKa of active site Tyr" evidence="5">
    <location>
        <position position="87"/>
    </location>
</feature>
<keyword evidence="2" id="KW-0560">Oxidoreductase</keyword>
<organism evidence="7 8">
    <name type="scientific">Apatococcus lobatus</name>
    <dbReference type="NCBI Taxonomy" id="904363"/>
    <lineage>
        <taxon>Eukaryota</taxon>
        <taxon>Viridiplantae</taxon>
        <taxon>Chlorophyta</taxon>
        <taxon>core chlorophytes</taxon>
        <taxon>Trebouxiophyceae</taxon>
        <taxon>Chlorellales</taxon>
        <taxon>Chlorellaceae</taxon>
        <taxon>Apatococcus</taxon>
    </lineage>
</organism>
<protein>
    <recommendedName>
        <fullName evidence="6">NADP-dependent oxidoreductase domain-containing protein</fullName>
    </recommendedName>
</protein>
<dbReference type="FunFam" id="3.20.20.100:FF:000015">
    <property type="entry name" value="Oxidoreductase, aldo/keto reductase family"/>
    <property type="match status" value="1"/>
</dbReference>
<dbReference type="PANTHER" id="PTHR43827:SF13">
    <property type="entry name" value="ALDO_KETO REDUCTASE FAMILY PROTEIN"/>
    <property type="match status" value="1"/>
</dbReference>
<evidence type="ECO:0000313" key="8">
    <source>
        <dbReference type="Proteomes" id="UP001438707"/>
    </source>
</evidence>
<dbReference type="CDD" id="cd19071">
    <property type="entry name" value="AKR_AKR1-5-like"/>
    <property type="match status" value="1"/>
</dbReference>
<evidence type="ECO:0000256" key="5">
    <source>
        <dbReference type="PIRSR" id="PIRSR000097-3"/>
    </source>
</evidence>
<dbReference type="SUPFAM" id="SSF51430">
    <property type="entry name" value="NAD(P)-linked oxidoreductase"/>
    <property type="match status" value="1"/>
</dbReference>
<comment type="similarity">
    <text evidence="1">Belongs to the aldo/keto reductase family.</text>
</comment>
<dbReference type="Pfam" id="PF00248">
    <property type="entry name" value="Aldo_ket_red"/>
    <property type="match status" value="1"/>
</dbReference>
<evidence type="ECO:0000256" key="2">
    <source>
        <dbReference type="ARBA" id="ARBA00023002"/>
    </source>
</evidence>
<gene>
    <name evidence="7" type="ORF">WJX74_002110</name>
</gene>
<evidence type="ECO:0000313" key="7">
    <source>
        <dbReference type="EMBL" id="KAK9842769.1"/>
    </source>
</evidence>
<dbReference type="Gene3D" id="3.20.20.100">
    <property type="entry name" value="NADP-dependent oxidoreductase domain"/>
    <property type="match status" value="1"/>
</dbReference>
<reference evidence="7 8" key="1">
    <citation type="journal article" date="2024" name="Nat. Commun.">
        <title>Phylogenomics reveals the evolutionary origins of lichenization in chlorophyte algae.</title>
        <authorList>
            <person name="Puginier C."/>
            <person name="Libourel C."/>
            <person name="Otte J."/>
            <person name="Skaloud P."/>
            <person name="Haon M."/>
            <person name="Grisel S."/>
            <person name="Petersen M."/>
            <person name="Berrin J.G."/>
            <person name="Delaux P.M."/>
            <person name="Dal Grande F."/>
            <person name="Keller J."/>
        </authorList>
    </citation>
    <scope>NUCLEOTIDE SEQUENCE [LARGE SCALE GENOMIC DNA]</scope>
    <source>
        <strain evidence="7 8">SAG 2145</strain>
    </source>
</reference>
<comment type="caution">
    <text evidence="7">The sequence shown here is derived from an EMBL/GenBank/DDBJ whole genome shotgun (WGS) entry which is preliminary data.</text>
</comment>
<dbReference type="PIRSF" id="PIRSF000097">
    <property type="entry name" value="AKR"/>
    <property type="match status" value="1"/>
</dbReference>
<feature type="domain" description="NADP-dependent oxidoreductase" evidence="6">
    <location>
        <begin position="41"/>
        <end position="270"/>
    </location>
</feature>
<keyword evidence="8" id="KW-1185">Reference proteome</keyword>
<dbReference type="InterPro" id="IPR018170">
    <property type="entry name" value="Aldo/ket_reductase_CS"/>
</dbReference>
<feature type="binding site" evidence="4">
    <location>
        <position position="120"/>
    </location>
    <ligand>
        <name>substrate</name>
    </ligand>
</feature>
<dbReference type="EMBL" id="JALJOS010000002">
    <property type="protein sequence ID" value="KAK9842769.1"/>
    <property type="molecule type" value="Genomic_DNA"/>
</dbReference>
<dbReference type="AlphaFoldDB" id="A0AAW1SB35"/>
<dbReference type="InterPro" id="IPR036812">
    <property type="entry name" value="NAD(P)_OxRdtase_dom_sf"/>
</dbReference>
<accession>A0AAW1SB35</accession>
<dbReference type="PRINTS" id="PR00069">
    <property type="entry name" value="ALDKETRDTASE"/>
</dbReference>
<dbReference type="PANTHER" id="PTHR43827">
    <property type="entry name" value="2,5-DIKETO-D-GLUCONIC ACID REDUCTASE"/>
    <property type="match status" value="1"/>
</dbReference>
<proteinExistence type="inferred from homology"/>
<dbReference type="InterPro" id="IPR020471">
    <property type="entry name" value="AKR"/>
</dbReference>
<dbReference type="GO" id="GO:0016491">
    <property type="term" value="F:oxidoreductase activity"/>
    <property type="evidence" value="ECO:0007669"/>
    <property type="project" value="UniProtKB-KW"/>
</dbReference>
<dbReference type="InterPro" id="IPR023210">
    <property type="entry name" value="NADP_OxRdtase_dom"/>
</dbReference>
<evidence type="ECO:0000256" key="1">
    <source>
        <dbReference type="ARBA" id="ARBA00007905"/>
    </source>
</evidence>
<evidence type="ECO:0000256" key="3">
    <source>
        <dbReference type="PIRSR" id="PIRSR000097-1"/>
    </source>
</evidence>
<feature type="active site" description="Proton donor" evidence="3">
    <location>
        <position position="62"/>
    </location>
</feature>
<evidence type="ECO:0000259" key="6">
    <source>
        <dbReference type="Pfam" id="PF00248"/>
    </source>
</evidence>
<evidence type="ECO:0000256" key="4">
    <source>
        <dbReference type="PIRSR" id="PIRSR000097-2"/>
    </source>
</evidence>
<name>A0AAW1SB35_9CHLO</name>
<dbReference type="Proteomes" id="UP001438707">
    <property type="component" value="Unassembled WGS sequence"/>
</dbReference>